<dbReference type="Proteomes" id="UP000825935">
    <property type="component" value="Chromosome 30"/>
</dbReference>
<name>A0A8T2R3M3_CERRI</name>
<keyword evidence="3" id="KW-1185">Reference proteome</keyword>
<evidence type="ECO:0000313" key="3">
    <source>
        <dbReference type="Proteomes" id="UP000825935"/>
    </source>
</evidence>
<keyword evidence="1" id="KW-0732">Signal</keyword>
<sequence>MTFHNCASASLVIITAVQSTLTGPDDSSHVSIIRTSDACISLYQFMDMCCKICNLLSEFFNAKCKGSMLMSSM</sequence>
<dbReference type="EMBL" id="CM035435">
    <property type="protein sequence ID" value="KAH7290328.1"/>
    <property type="molecule type" value="Genomic_DNA"/>
</dbReference>
<dbReference type="AlphaFoldDB" id="A0A8T2R3M3"/>
<evidence type="ECO:0000313" key="2">
    <source>
        <dbReference type="EMBL" id="KAH7290328.1"/>
    </source>
</evidence>
<accession>A0A8T2R3M3</accession>
<evidence type="ECO:0000256" key="1">
    <source>
        <dbReference type="SAM" id="SignalP"/>
    </source>
</evidence>
<gene>
    <name evidence="2" type="ORF">KP509_30G042700</name>
</gene>
<organism evidence="2 3">
    <name type="scientific">Ceratopteris richardii</name>
    <name type="common">Triangle waterfern</name>
    <dbReference type="NCBI Taxonomy" id="49495"/>
    <lineage>
        <taxon>Eukaryota</taxon>
        <taxon>Viridiplantae</taxon>
        <taxon>Streptophyta</taxon>
        <taxon>Embryophyta</taxon>
        <taxon>Tracheophyta</taxon>
        <taxon>Polypodiopsida</taxon>
        <taxon>Polypodiidae</taxon>
        <taxon>Polypodiales</taxon>
        <taxon>Pteridineae</taxon>
        <taxon>Pteridaceae</taxon>
        <taxon>Parkerioideae</taxon>
        <taxon>Ceratopteris</taxon>
    </lineage>
</organism>
<proteinExistence type="predicted"/>
<protein>
    <recommendedName>
        <fullName evidence="4">Secreted protein</fullName>
    </recommendedName>
</protein>
<feature type="signal peptide" evidence="1">
    <location>
        <begin position="1"/>
        <end position="22"/>
    </location>
</feature>
<evidence type="ECO:0008006" key="4">
    <source>
        <dbReference type="Google" id="ProtNLM"/>
    </source>
</evidence>
<reference evidence="2" key="1">
    <citation type="submission" date="2021-08" db="EMBL/GenBank/DDBJ databases">
        <title>WGS assembly of Ceratopteris richardii.</title>
        <authorList>
            <person name="Marchant D.B."/>
            <person name="Chen G."/>
            <person name="Jenkins J."/>
            <person name="Shu S."/>
            <person name="Leebens-Mack J."/>
            <person name="Grimwood J."/>
            <person name="Schmutz J."/>
            <person name="Soltis P."/>
            <person name="Soltis D."/>
            <person name="Chen Z.-H."/>
        </authorList>
    </citation>
    <scope>NUCLEOTIDE SEQUENCE</scope>
    <source>
        <strain evidence="2">Whitten #5841</strain>
        <tissue evidence="2">Leaf</tissue>
    </source>
</reference>
<comment type="caution">
    <text evidence="2">The sequence shown here is derived from an EMBL/GenBank/DDBJ whole genome shotgun (WGS) entry which is preliminary data.</text>
</comment>
<feature type="chain" id="PRO_5035797588" description="Secreted protein" evidence="1">
    <location>
        <begin position="23"/>
        <end position="73"/>
    </location>
</feature>